<dbReference type="InterPro" id="IPR052895">
    <property type="entry name" value="HetReg/Transcr_Mod"/>
</dbReference>
<proteinExistence type="predicted"/>
<dbReference type="PANTHER" id="PTHR24148">
    <property type="entry name" value="ANKYRIN REPEAT DOMAIN-CONTAINING PROTEIN 39 HOMOLOG-RELATED"/>
    <property type="match status" value="1"/>
</dbReference>
<dbReference type="RefSeq" id="XP_058346393.1">
    <property type="nucleotide sequence ID" value="XM_058482826.1"/>
</dbReference>
<dbReference type="EMBL" id="JARTCD010000008">
    <property type="protein sequence ID" value="KAJ8661480.1"/>
    <property type="molecule type" value="Genomic_DNA"/>
</dbReference>
<organism evidence="2 3">
    <name type="scientific">Lichtheimia ornata</name>
    <dbReference type="NCBI Taxonomy" id="688661"/>
    <lineage>
        <taxon>Eukaryota</taxon>
        <taxon>Fungi</taxon>
        <taxon>Fungi incertae sedis</taxon>
        <taxon>Mucoromycota</taxon>
        <taxon>Mucoromycotina</taxon>
        <taxon>Mucoromycetes</taxon>
        <taxon>Mucorales</taxon>
        <taxon>Lichtheimiaceae</taxon>
        <taxon>Lichtheimia</taxon>
    </lineage>
</organism>
<sequence length="424" mass="48311">MTIIRPGDDTKHRQDIEEQGGFYTLSHRWGNAKDYPYWQVGDFITDLDGAPAAPVPMVPEKRDTVYALLRSHPGYWWIDVICARVDTPLVIMGSIYRCCKTCLAMVDCPTDTMRLLSRESLRPFNNHVVTSCLRVQTAVIDVRYDPDRSIVREIITPRAKDHYQLLNHFQEHIQAMYRLLACQWFDRVWTLQELVLPLRVLMVSDNGGLSGVNEQVDIASIMQIANSLVPCEYDIYLEDDKVTEIDSGKSRAYGYLDGFDIYRESCSNDLYGLYSLSDLFDNFSTCTRSCMDPVDYVYGVLGLLDLDITRMNDADLVWQTFLSKLNERLNRMIDQVTQGKVSFTINEEKVDLTKATNMADVYKGLLKFQFDEQADLDQAQEAGNLGKYIHTDDEDIISHASFDQVRSAADTLVESKQAAAVTST</sequence>
<evidence type="ECO:0000259" key="1">
    <source>
        <dbReference type="Pfam" id="PF06985"/>
    </source>
</evidence>
<dbReference type="Pfam" id="PF06985">
    <property type="entry name" value="HET"/>
    <property type="match status" value="1"/>
</dbReference>
<dbReference type="InterPro" id="IPR010730">
    <property type="entry name" value="HET"/>
</dbReference>
<dbReference type="Proteomes" id="UP001234581">
    <property type="component" value="Unassembled WGS sequence"/>
</dbReference>
<name>A0AAD7V9N7_9FUNG</name>
<evidence type="ECO:0000313" key="2">
    <source>
        <dbReference type="EMBL" id="KAJ8661480.1"/>
    </source>
</evidence>
<comment type="caution">
    <text evidence="2">The sequence shown here is derived from an EMBL/GenBank/DDBJ whole genome shotgun (WGS) entry which is preliminary data.</text>
</comment>
<evidence type="ECO:0000313" key="3">
    <source>
        <dbReference type="Proteomes" id="UP001234581"/>
    </source>
</evidence>
<protein>
    <recommendedName>
        <fullName evidence="1">Heterokaryon incompatibility domain-containing protein</fullName>
    </recommendedName>
</protein>
<gene>
    <name evidence="2" type="ORF">O0I10_002746</name>
</gene>
<keyword evidence="3" id="KW-1185">Reference proteome</keyword>
<feature type="domain" description="Heterokaryon incompatibility" evidence="1">
    <location>
        <begin position="23"/>
        <end position="193"/>
    </location>
</feature>
<dbReference type="PANTHER" id="PTHR24148:SF64">
    <property type="entry name" value="HETEROKARYON INCOMPATIBILITY DOMAIN-CONTAINING PROTEIN"/>
    <property type="match status" value="1"/>
</dbReference>
<dbReference type="GeneID" id="83210162"/>
<reference evidence="2 3" key="1">
    <citation type="submission" date="2023-03" db="EMBL/GenBank/DDBJ databases">
        <title>Genome sequence of Lichtheimia ornata CBS 291.66.</title>
        <authorList>
            <person name="Mohabir J.T."/>
            <person name="Shea T.P."/>
            <person name="Kurbessoian T."/>
            <person name="Berby B."/>
            <person name="Fontaine J."/>
            <person name="Livny J."/>
            <person name="Gnirke A."/>
            <person name="Stajich J.E."/>
            <person name="Cuomo C.A."/>
        </authorList>
    </citation>
    <scope>NUCLEOTIDE SEQUENCE [LARGE SCALE GENOMIC DNA]</scope>
    <source>
        <strain evidence="2">CBS 291.66</strain>
    </source>
</reference>
<accession>A0AAD7V9N7</accession>
<dbReference type="AlphaFoldDB" id="A0AAD7V9N7"/>